<keyword evidence="8 15" id="KW-0862">Zinc</keyword>
<feature type="binding site" evidence="15">
    <location>
        <position position="171"/>
    </location>
    <ligand>
        <name>NAD(+)</name>
        <dbReference type="ChEBI" id="CHEBI:57540"/>
    </ligand>
</feature>
<dbReference type="GO" id="GO:0003911">
    <property type="term" value="F:DNA ligase (NAD+) activity"/>
    <property type="evidence" value="ECO:0007669"/>
    <property type="project" value="UniProtKB-UniRule"/>
</dbReference>
<evidence type="ECO:0000256" key="7">
    <source>
        <dbReference type="ARBA" id="ARBA00022763"/>
    </source>
</evidence>
<dbReference type="SMART" id="SM00278">
    <property type="entry name" value="HhH1"/>
    <property type="match status" value="3"/>
</dbReference>
<dbReference type="InterPro" id="IPR004149">
    <property type="entry name" value="Znf_DNAligase_C4"/>
</dbReference>
<dbReference type="OrthoDB" id="9759736at2"/>
<keyword evidence="5 15" id="KW-0235">DNA replication</keyword>
<dbReference type="SUPFAM" id="SSF47781">
    <property type="entry name" value="RuvA domain 2-like"/>
    <property type="match status" value="1"/>
</dbReference>
<dbReference type="PROSITE" id="PS50172">
    <property type="entry name" value="BRCT"/>
    <property type="match status" value="1"/>
</dbReference>
<dbReference type="AlphaFoldDB" id="A0A1M5AI03"/>
<dbReference type="Pfam" id="PF03119">
    <property type="entry name" value="DNA_ligase_ZBD"/>
    <property type="match status" value="1"/>
</dbReference>
<keyword evidence="9 15" id="KW-0460">Magnesium</keyword>
<dbReference type="InterPro" id="IPR013840">
    <property type="entry name" value="DNAligase_N"/>
</dbReference>
<feature type="binding site" evidence="15">
    <location>
        <begin position="34"/>
        <end position="38"/>
    </location>
    <ligand>
        <name>NAD(+)</name>
        <dbReference type="ChEBI" id="CHEBI:57540"/>
    </ligand>
</feature>
<keyword evidence="12 15" id="KW-0464">Manganese</keyword>
<proteinExistence type="inferred from homology"/>
<dbReference type="CDD" id="cd17748">
    <property type="entry name" value="BRCT_DNA_ligase_like"/>
    <property type="match status" value="1"/>
</dbReference>
<dbReference type="GO" id="GO:0046872">
    <property type="term" value="F:metal ion binding"/>
    <property type="evidence" value="ECO:0007669"/>
    <property type="project" value="UniProtKB-KW"/>
</dbReference>
<sequence length="669" mass="75714">MDIGQAKQRVDELKQWIEIQNHAYYVLDQPQVSDQEYDQKLRELVLLEEQFPSLVTNDSPTQRVGAEPLPFFNKVKHQEPMLSLGNAFNETDLREFDQRVRKALQVDHVHYVCELKIDGLAVAARYEDGVYTLGATRGDGETGEEITQNLKTIHSLPLRLKESISLEVRGEAYMPKEQFLRLNQQRAERGEPLLANPRNAGAGSLRQLDPKLAAERKLDIFIYAAVLPVEQQATIQSHSQLLDRLEKWGFKVNPCHEKVTDIEGVLRFVEKWQAKRTELPYEIDGIVIKVDRLEWRQRMGNTAKSPRWAIAYKFPAELVETILIDIELNVGRTGVVTPIALLTPVQLAGTTVKRASLHNEDMIREKGLLLGDHVVIKKAGDIIPEVVKVNKEKRTGDERPFVMPTHCPECQSELVRIEGEVALRCQSPDCPAQLIEGLIHFVSRPAMNIEGLGEKVVRQLFQAGLIHDVADLYSLKEEELLALERMGERSVEKLLQAIQTSKSNSLERLLFGLGIRFVGAKGAKILAQKFETMDQLRNATYEQLIVIDEIGPKMAESVQLYFQQEKVKDLLMRLEKVGLNVTYTGPKLSLKEHELTDKRVVLTGTLEKLTRKEATERLEALGAKVTGTVSKKTDLLVAGANAGSKRKKAEQLEITIWDETKLLEMLEKK</sequence>
<evidence type="ECO:0000256" key="1">
    <source>
        <dbReference type="ARBA" id="ARBA00004067"/>
    </source>
</evidence>
<dbReference type="FunFam" id="1.10.150.20:FF:000006">
    <property type="entry name" value="DNA ligase"/>
    <property type="match status" value="1"/>
</dbReference>
<evidence type="ECO:0000256" key="9">
    <source>
        <dbReference type="ARBA" id="ARBA00022842"/>
    </source>
</evidence>
<dbReference type="SUPFAM" id="SSF52113">
    <property type="entry name" value="BRCT domain"/>
    <property type="match status" value="1"/>
</dbReference>
<evidence type="ECO:0000256" key="2">
    <source>
        <dbReference type="ARBA" id="ARBA00012722"/>
    </source>
</evidence>
<dbReference type="InterPro" id="IPR013839">
    <property type="entry name" value="DNAligase_adenylation"/>
</dbReference>
<dbReference type="Pfam" id="PF01653">
    <property type="entry name" value="DNA_ligase_aden"/>
    <property type="match status" value="1"/>
</dbReference>
<evidence type="ECO:0000256" key="8">
    <source>
        <dbReference type="ARBA" id="ARBA00022833"/>
    </source>
</evidence>
<feature type="binding site" evidence="15">
    <location>
        <position position="430"/>
    </location>
    <ligand>
        <name>Zn(2+)</name>
        <dbReference type="ChEBI" id="CHEBI:29105"/>
    </ligand>
</feature>
<dbReference type="FunFam" id="1.10.150.20:FF:000007">
    <property type="entry name" value="DNA ligase"/>
    <property type="match status" value="1"/>
</dbReference>
<evidence type="ECO:0000256" key="12">
    <source>
        <dbReference type="ARBA" id="ARBA00023211"/>
    </source>
</evidence>
<name>A0A1M5AI03_9BACL</name>
<dbReference type="NCBIfam" id="TIGR00575">
    <property type="entry name" value="dnlj"/>
    <property type="match status" value="1"/>
</dbReference>
<evidence type="ECO:0000256" key="3">
    <source>
        <dbReference type="ARBA" id="ARBA00013308"/>
    </source>
</evidence>
<evidence type="ECO:0000259" key="16">
    <source>
        <dbReference type="PROSITE" id="PS50172"/>
    </source>
</evidence>
<dbReference type="InterPro" id="IPR041663">
    <property type="entry name" value="DisA/LigA_HHH"/>
</dbReference>
<dbReference type="Gene3D" id="1.10.287.610">
    <property type="entry name" value="Helix hairpin bin"/>
    <property type="match status" value="1"/>
</dbReference>
<reference evidence="17 18" key="1">
    <citation type="submission" date="2016-11" db="EMBL/GenBank/DDBJ databases">
        <authorList>
            <person name="Jaros S."/>
            <person name="Januszkiewicz K."/>
            <person name="Wedrychowicz H."/>
        </authorList>
    </citation>
    <scope>NUCLEOTIDE SEQUENCE [LARGE SCALE GENOMIC DNA]</scope>
    <source>
        <strain evidence="17 18">DSM 44666</strain>
    </source>
</reference>
<feature type="binding site" evidence="15">
    <location>
        <position position="313"/>
    </location>
    <ligand>
        <name>NAD(+)</name>
        <dbReference type="ChEBI" id="CHEBI:57540"/>
    </ligand>
</feature>
<keyword evidence="11 15" id="KW-0234">DNA repair</keyword>
<dbReference type="InterPro" id="IPR036420">
    <property type="entry name" value="BRCT_dom_sf"/>
</dbReference>
<dbReference type="STRING" id="112248.SAMN05444392_1149"/>
<keyword evidence="7 15" id="KW-0227">DNA damage</keyword>
<feature type="domain" description="BRCT" evidence="16">
    <location>
        <begin position="590"/>
        <end position="669"/>
    </location>
</feature>
<dbReference type="SUPFAM" id="SSF50249">
    <property type="entry name" value="Nucleic acid-binding proteins"/>
    <property type="match status" value="1"/>
</dbReference>
<dbReference type="InterPro" id="IPR003583">
    <property type="entry name" value="Hlx-hairpin-Hlx_DNA-bd_motif"/>
</dbReference>
<dbReference type="Gene3D" id="3.30.470.30">
    <property type="entry name" value="DNA ligase/mRNA capping enzyme"/>
    <property type="match status" value="1"/>
</dbReference>
<comment type="catalytic activity">
    <reaction evidence="13 15">
        <text>NAD(+) + (deoxyribonucleotide)n-3'-hydroxyl + 5'-phospho-(deoxyribonucleotide)m = (deoxyribonucleotide)n+m + AMP + beta-nicotinamide D-nucleotide.</text>
        <dbReference type="EC" id="6.5.1.2"/>
    </reaction>
</comment>
<keyword evidence="6 15" id="KW-0479">Metal-binding</keyword>
<dbReference type="InterPro" id="IPR010994">
    <property type="entry name" value="RuvA_2-like"/>
</dbReference>
<keyword evidence="4 15" id="KW-0436">Ligase</keyword>
<dbReference type="PIRSF" id="PIRSF001604">
    <property type="entry name" value="LigA"/>
    <property type="match status" value="1"/>
</dbReference>
<feature type="binding site" evidence="15">
    <location>
        <position position="289"/>
    </location>
    <ligand>
        <name>NAD(+)</name>
        <dbReference type="ChEBI" id="CHEBI:57540"/>
    </ligand>
</feature>
<dbReference type="EMBL" id="FQVL01000014">
    <property type="protein sequence ID" value="SHF29777.1"/>
    <property type="molecule type" value="Genomic_DNA"/>
</dbReference>
<dbReference type="Pfam" id="PF14520">
    <property type="entry name" value="HHH_5"/>
    <property type="match status" value="1"/>
</dbReference>
<evidence type="ECO:0000256" key="4">
    <source>
        <dbReference type="ARBA" id="ARBA00022598"/>
    </source>
</evidence>
<dbReference type="InterPro" id="IPR001357">
    <property type="entry name" value="BRCT_dom"/>
</dbReference>
<evidence type="ECO:0000256" key="15">
    <source>
        <dbReference type="HAMAP-Rule" id="MF_01588"/>
    </source>
</evidence>
<evidence type="ECO:0000256" key="6">
    <source>
        <dbReference type="ARBA" id="ARBA00022723"/>
    </source>
</evidence>
<gene>
    <name evidence="15" type="primary">ligA</name>
    <name evidence="17" type="ORF">SAMN05444392_1149</name>
</gene>
<feature type="binding site" evidence="15">
    <location>
        <position position="425"/>
    </location>
    <ligand>
        <name>Zn(2+)</name>
        <dbReference type="ChEBI" id="CHEBI:29105"/>
    </ligand>
</feature>
<feature type="binding site" evidence="15">
    <location>
        <position position="114"/>
    </location>
    <ligand>
        <name>NAD(+)</name>
        <dbReference type="ChEBI" id="CHEBI:57540"/>
    </ligand>
</feature>
<comment type="function">
    <text evidence="1 15">DNA ligase that catalyzes the formation of phosphodiester linkages between 5'-phosphoryl and 3'-hydroxyl groups in double-stranded DNA using NAD as a coenzyme and as the energy source for the reaction. It is essential for DNA replication and repair of damaged DNA.</text>
</comment>
<dbReference type="InterPro" id="IPR012340">
    <property type="entry name" value="NA-bd_OB-fold"/>
</dbReference>
<dbReference type="CDD" id="cd00114">
    <property type="entry name" value="LIGANc"/>
    <property type="match status" value="1"/>
</dbReference>
<evidence type="ECO:0000313" key="18">
    <source>
        <dbReference type="Proteomes" id="UP000184476"/>
    </source>
</evidence>
<dbReference type="FunFam" id="2.40.50.140:FF:000012">
    <property type="entry name" value="DNA ligase"/>
    <property type="match status" value="1"/>
</dbReference>
<dbReference type="PANTHER" id="PTHR23389:SF9">
    <property type="entry name" value="DNA LIGASE"/>
    <property type="match status" value="1"/>
</dbReference>
<dbReference type="GO" id="GO:0006281">
    <property type="term" value="P:DNA repair"/>
    <property type="evidence" value="ECO:0007669"/>
    <property type="project" value="UniProtKB-KW"/>
</dbReference>
<dbReference type="Pfam" id="PF03120">
    <property type="entry name" value="OB_DNA_ligase"/>
    <property type="match status" value="1"/>
</dbReference>
<organism evidence="17 18">
    <name type="scientific">Seinonella peptonophila</name>
    <dbReference type="NCBI Taxonomy" id="112248"/>
    <lineage>
        <taxon>Bacteria</taxon>
        <taxon>Bacillati</taxon>
        <taxon>Bacillota</taxon>
        <taxon>Bacilli</taxon>
        <taxon>Bacillales</taxon>
        <taxon>Thermoactinomycetaceae</taxon>
        <taxon>Seinonella</taxon>
    </lineage>
</organism>
<comment type="cofactor">
    <cofactor evidence="15">
        <name>Mg(2+)</name>
        <dbReference type="ChEBI" id="CHEBI:18420"/>
    </cofactor>
    <cofactor evidence="15">
        <name>Mn(2+)</name>
        <dbReference type="ChEBI" id="CHEBI:29035"/>
    </cofactor>
</comment>
<dbReference type="InterPro" id="IPR004150">
    <property type="entry name" value="NAD_DNA_ligase_OB"/>
</dbReference>
<keyword evidence="10 15" id="KW-0520">NAD</keyword>
<dbReference type="Gene3D" id="1.10.150.20">
    <property type="entry name" value="5' to 3' exonuclease, C-terminal subdomain"/>
    <property type="match status" value="2"/>
</dbReference>
<dbReference type="PANTHER" id="PTHR23389">
    <property type="entry name" value="CHROMOSOME TRANSMISSION FIDELITY FACTOR 18"/>
    <property type="match status" value="1"/>
</dbReference>
<feature type="binding site" evidence="15">
    <location>
        <begin position="83"/>
        <end position="84"/>
    </location>
    <ligand>
        <name>NAD(+)</name>
        <dbReference type="ChEBI" id="CHEBI:57540"/>
    </ligand>
</feature>
<dbReference type="RefSeq" id="WP_073157099.1">
    <property type="nucleotide sequence ID" value="NZ_FQVL01000014.1"/>
</dbReference>
<dbReference type="SMART" id="SM00292">
    <property type="entry name" value="BRCT"/>
    <property type="match status" value="1"/>
</dbReference>
<dbReference type="HAMAP" id="MF_01588">
    <property type="entry name" value="DNA_ligase_A"/>
    <property type="match status" value="1"/>
</dbReference>
<dbReference type="GO" id="GO:0003677">
    <property type="term" value="F:DNA binding"/>
    <property type="evidence" value="ECO:0007669"/>
    <property type="project" value="InterPro"/>
</dbReference>
<feature type="binding site" evidence="15">
    <location>
        <position position="407"/>
    </location>
    <ligand>
        <name>Zn(2+)</name>
        <dbReference type="ChEBI" id="CHEBI:29105"/>
    </ligand>
</feature>
<evidence type="ECO:0000256" key="5">
    <source>
        <dbReference type="ARBA" id="ARBA00022705"/>
    </source>
</evidence>
<dbReference type="Proteomes" id="UP000184476">
    <property type="component" value="Unassembled WGS sequence"/>
</dbReference>
<dbReference type="InterPro" id="IPR001679">
    <property type="entry name" value="DNA_ligase"/>
</dbReference>
<evidence type="ECO:0000256" key="14">
    <source>
        <dbReference type="ARBA" id="ARBA00060881"/>
    </source>
</evidence>
<dbReference type="Gene3D" id="2.40.50.140">
    <property type="entry name" value="Nucleic acid-binding proteins"/>
    <property type="match status" value="1"/>
</dbReference>
<keyword evidence="18" id="KW-1185">Reference proteome</keyword>
<feature type="binding site" evidence="15">
    <location>
        <position position="410"/>
    </location>
    <ligand>
        <name>Zn(2+)</name>
        <dbReference type="ChEBI" id="CHEBI:29105"/>
    </ligand>
</feature>
<evidence type="ECO:0000256" key="10">
    <source>
        <dbReference type="ARBA" id="ARBA00023027"/>
    </source>
</evidence>
<dbReference type="SUPFAM" id="SSF56091">
    <property type="entry name" value="DNA ligase/mRNA capping enzyme, catalytic domain"/>
    <property type="match status" value="1"/>
</dbReference>
<dbReference type="EC" id="6.5.1.2" evidence="2 15"/>
<dbReference type="GO" id="GO:0005829">
    <property type="term" value="C:cytosol"/>
    <property type="evidence" value="ECO:0007669"/>
    <property type="project" value="TreeGrafter"/>
</dbReference>
<comment type="similarity">
    <text evidence="14 15">Belongs to the NAD-dependent DNA ligase family. LigA subfamily.</text>
</comment>
<evidence type="ECO:0000313" key="17">
    <source>
        <dbReference type="EMBL" id="SHF29777.1"/>
    </source>
</evidence>
<dbReference type="Gene3D" id="3.40.50.10190">
    <property type="entry name" value="BRCT domain"/>
    <property type="match status" value="1"/>
</dbReference>
<dbReference type="SMART" id="SM00532">
    <property type="entry name" value="LIGANc"/>
    <property type="match status" value="1"/>
</dbReference>
<evidence type="ECO:0000256" key="13">
    <source>
        <dbReference type="ARBA" id="ARBA00034005"/>
    </source>
</evidence>
<feature type="binding site" evidence="15">
    <location>
        <position position="137"/>
    </location>
    <ligand>
        <name>NAD(+)</name>
        <dbReference type="ChEBI" id="CHEBI:57540"/>
    </ligand>
</feature>
<dbReference type="FunFam" id="3.30.470.30:FF:000001">
    <property type="entry name" value="DNA ligase"/>
    <property type="match status" value="1"/>
</dbReference>
<dbReference type="Pfam" id="PF00533">
    <property type="entry name" value="BRCT"/>
    <property type="match status" value="1"/>
</dbReference>
<dbReference type="NCBIfam" id="NF005932">
    <property type="entry name" value="PRK07956.1"/>
    <property type="match status" value="1"/>
</dbReference>
<protein>
    <recommendedName>
        <fullName evidence="3 15">DNA ligase</fullName>
        <ecNumber evidence="2 15">6.5.1.2</ecNumber>
    </recommendedName>
    <alternativeName>
        <fullName evidence="15">Polydeoxyribonucleotide synthase [NAD(+)]</fullName>
    </alternativeName>
</protein>
<evidence type="ECO:0000256" key="11">
    <source>
        <dbReference type="ARBA" id="ARBA00023204"/>
    </source>
</evidence>
<dbReference type="GO" id="GO:0006260">
    <property type="term" value="P:DNA replication"/>
    <property type="evidence" value="ECO:0007669"/>
    <property type="project" value="UniProtKB-KW"/>
</dbReference>
<dbReference type="Pfam" id="PF12826">
    <property type="entry name" value="HHH_2"/>
    <property type="match status" value="1"/>
</dbReference>
<accession>A0A1M5AI03</accession>
<feature type="active site" description="N6-AMP-lysine intermediate" evidence="15">
    <location>
        <position position="116"/>
    </location>
</feature>
<dbReference type="Gene3D" id="6.20.10.30">
    <property type="match status" value="1"/>
</dbReference>